<feature type="compositionally biased region" description="Polar residues" evidence="1">
    <location>
        <begin position="21"/>
        <end position="30"/>
    </location>
</feature>
<feature type="compositionally biased region" description="Basic and acidic residues" evidence="1">
    <location>
        <begin position="101"/>
        <end position="118"/>
    </location>
</feature>
<dbReference type="Proteomes" id="UP000759537">
    <property type="component" value="Unassembled WGS sequence"/>
</dbReference>
<feature type="compositionally biased region" description="Basic and acidic residues" evidence="1">
    <location>
        <begin position="351"/>
        <end position="372"/>
    </location>
</feature>
<sequence length="636" mass="68224">MGTRRPDDDIPLPPPPTDILSKSTNILTDSGSHRPISGSALQGRLPFVTMAINALSEHLDSDAGANPAAASGQLSRWRAPRPTDNRISAIPGAASRGFQAIKERRDTNRFDIELDARSRAGQSPDANSTQSASVHPISNSSNISVSKESRAAQREGVTNPGPILSAGFVQLISKLQYSPVSQGSEETKERKESPFIQVDSPRERTVIRPYSEQVDRTASVRPSAKPSIPSPPLKRQSVSTSPLSSPPATSLTSSRMLTLRCTLPYEPQAPSRGTPFESPHPGEDRGKARPDEQGHNPSAIPPEHTPATTDPPTLPQPVSGPRRSDRTNSPIQANEGVDRGGEQAMVAPPSERNERKRVMVPEEHENRLKDSANAEPNSTTGYAADVLHYIKASPDMSDSRGEVGQSSNSTLSLDRGESRITPSASVPTQNHPGGVIGLRSINNTNSTVSSTDPCPRPQSLPGDSQALATVTSSTLNAPSTMENGRKSQAQPGLFPPESQHSSEQPAATGMSFFQYHPQSSTRRHSLSPGGDMKQRAFSDSQERSSTPSTRTSSEAHDVSVQPAPLEINHPLAPENRQGEGLRIHPDSLDDLHPEDEFLEGPLHAPMRRGPPLENGPPPPGIRAQSPEKSASFWCCC</sequence>
<gene>
    <name evidence="2" type="ORF">DFH94DRAFT_758726</name>
</gene>
<feature type="compositionally biased region" description="Low complexity" evidence="1">
    <location>
        <begin position="237"/>
        <end position="254"/>
    </location>
</feature>
<feature type="compositionally biased region" description="Basic and acidic residues" evidence="1">
    <location>
        <begin position="280"/>
        <end position="294"/>
    </location>
</feature>
<dbReference type="AlphaFoldDB" id="A0A9P5MRQ8"/>
<feature type="compositionally biased region" description="Low complexity" evidence="1">
    <location>
        <begin position="543"/>
        <end position="552"/>
    </location>
</feature>
<evidence type="ECO:0000256" key="1">
    <source>
        <dbReference type="SAM" id="MobiDB-lite"/>
    </source>
</evidence>
<feature type="compositionally biased region" description="Low complexity" evidence="1">
    <location>
        <begin position="442"/>
        <end position="451"/>
    </location>
</feature>
<dbReference type="OrthoDB" id="3332515at2759"/>
<organism evidence="2 3">
    <name type="scientific">Russula ochroleuca</name>
    <dbReference type="NCBI Taxonomy" id="152965"/>
    <lineage>
        <taxon>Eukaryota</taxon>
        <taxon>Fungi</taxon>
        <taxon>Dikarya</taxon>
        <taxon>Basidiomycota</taxon>
        <taxon>Agaricomycotina</taxon>
        <taxon>Agaricomycetes</taxon>
        <taxon>Russulales</taxon>
        <taxon>Russulaceae</taxon>
        <taxon>Russula</taxon>
    </lineage>
</organism>
<keyword evidence="3" id="KW-1185">Reference proteome</keyword>
<feature type="region of interest" description="Disordered" evidence="1">
    <location>
        <begin position="393"/>
        <end position="636"/>
    </location>
</feature>
<reference evidence="2" key="2">
    <citation type="journal article" date="2020" name="Nat. Commun.">
        <title>Large-scale genome sequencing of mycorrhizal fungi provides insights into the early evolution of symbiotic traits.</title>
        <authorList>
            <person name="Miyauchi S."/>
            <person name="Kiss E."/>
            <person name="Kuo A."/>
            <person name="Drula E."/>
            <person name="Kohler A."/>
            <person name="Sanchez-Garcia M."/>
            <person name="Morin E."/>
            <person name="Andreopoulos B."/>
            <person name="Barry K.W."/>
            <person name="Bonito G."/>
            <person name="Buee M."/>
            <person name="Carver A."/>
            <person name="Chen C."/>
            <person name="Cichocki N."/>
            <person name="Clum A."/>
            <person name="Culley D."/>
            <person name="Crous P.W."/>
            <person name="Fauchery L."/>
            <person name="Girlanda M."/>
            <person name="Hayes R.D."/>
            <person name="Keri Z."/>
            <person name="LaButti K."/>
            <person name="Lipzen A."/>
            <person name="Lombard V."/>
            <person name="Magnuson J."/>
            <person name="Maillard F."/>
            <person name="Murat C."/>
            <person name="Nolan M."/>
            <person name="Ohm R.A."/>
            <person name="Pangilinan J."/>
            <person name="Pereira M.F."/>
            <person name="Perotto S."/>
            <person name="Peter M."/>
            <person name="Pfister S."/>
            <person name="Riley R."/>
            <person name="Sitrit Y."/>
            <person name="Stielow J.B."/>
            <person name="Szollosi G."/>
            <person name="Zifcakova L."/>
            <person name="Stursova M."/>
            <person name="Spatafora J.W."/>
            <person name="Tedersoo L."/>
            <person name="Vaario L.M."/>
            <person name="Yamada A."/>
            <person name="Yan M."/>
            <person name="Wang P."/>
            <person name="Xu J."/>
            <person name="Bruns T."/>
            <person name="Baldrian P."/>
            <person name="Vilgalys R."/>
            <person name="Dunand C."/>
            <person name="Henrissat B."/>
            <person name="Grigoriev I.V."/>
            <person name="Hibbett D."/>
            <person name="Nagy L.G."/>
            <person name="Martin F.M."/>
        </authorList>
    </citation>
    <scope>NUCLEOTIDE SEQUENCE</scope>
    <source>
        <strain evidence="2">Prilba</strain>
    </source>
</reference>
<feature type="compositionally biased region" description="Low complexity" evidence="1">
    <location>
        <begin position="133"/>
        <end position="146"/>
    </location>
</feature>
<feature type="compositionally biased region" description="Basic and acidic residues" evidence="1">
    <location>
        <begin position="532"/>
        <end position="542"/>
    </location>
</feature>
<comment type="caution">
    <text evidence="2">The sequence shown here is derived from an EMBL/GenBank/DDBJ whole genome shotgun (WGS) entry which is preliminary data.</text>
</comment>
<feature type="region of interest" description="Disordered" evidence="1">
    <location>
        <begin position="180"/>
        <end position="380"/>
    </location>
</feature>
<proteinExistence type="predicted"/>
<evidence type="ECO:0000313" key="2">
    <source>
        <dbReference type="EMBL" id="KAF8476357.1"/>
    </source>
</evidence>
<feature type="compositionally biased region" description="Polar residues" evidence="1">
    <location>
        <begin position="120"/>
        <end position="132"/>
    </location>
</feature>
<feature type="compositionally biased region" description="Polar residues" evidence="1">
    <location>
        <begin position="466"/>
        <end position="490"/>
    </location>
</feature>
<accession>A0A9P5MRQ8</accession>
<feature type="compositionally biased region" description="Polar residues" evidence="1">
    <location>
        <begin position="420"/>
        <end position="431"/>
    </location>
</feature>
<feature type="compositionally biased region" description="Basic and acidic residues" evidence="1">
    <location>
        <begin position="576"/>
        <end position="595"/>
    </location>
</feature>
<reference evidence="2" key="1">
    <citation type="submission" date="2019-10" db="EMBL/GenBank/DDBJ databases">
        <authorList>
            <consortium name="DOE Joint Genome Institute"/>
            <person name="Kuo A."/>
            <person name="Miyauchi S."/>
            <person name="Kiss E."/>
            <person name="Drula E."/>
            <person name="Kohler A."/>
            <person name="Sanchez-Garcia M."/>
            <person name="Andreopoulos B."/>
            <person name="Barry K.W."/>
            <person name="Bonito G."/>
            <person name="Buee M."/>
            <person name="Carver A."/>
            <person name="Chen C."/>
            <person name="Cichocki N."/>
            <person name="Clum A."/>
            <person name="Culley D."/>
            <person name="Crous P.W."/>
            <person name="Fauchery L."/>
            <person name="Girlanda M."/>
            <person name="Hayes R."/>
            <person name="Keri Z."/>
            <person name="LaButti K."/>
            <person name="Lipzen A."/>
            <person name="Lombard V."/>
            <person name="Magnuson J."/>
            <person name="Maillard F."/>
            <person name="Morin E."/>
            <person name="Murat C."/>
            <person name="Nolan M."/>
            <person name="Ohm R."/>
            <person name="Pangilinan J."/>
            <person name="Pereira M."/>
            <person name="Perotto S."/>
            <person name="Peter M."/>
            <person name="Riley R."/>
            <person name="Sitrit Y."/>
            <person name="Stielow B."/>
            <person name="Szollosi G."/>
            <person name="Zifcakova L."/>
            <person name="Stursova M."/>
            <person name="Spatafora J.W."/>
            <person name="Tedersoo L."/>
            <person name="Vaario L.-M."/>
            <person name="Yamada A."/>
            <person name="Yan M."/>
            <person name="Wang P."/>
            <person name="Xu J."/>
            <person name="Bruns T."/>
            <person name="Baldrian P."/>
            <person name="Vilgalys R."/>
            <person name="Henrissat B."/>
            <person name="Grigoriev I.V."/>
            <person name="Hibbett D."/>
            <person name="Nagy L.G."/>
            <person name="Martin F.M."/>
        </authorList>
    </citation>
    <scope>NUCLEOTIDE SEQUENCE</scope>
    <source>
        <strain evidence="2">Prilba</strain>
    </source>
</reference>
<evidence type="ECO:0000313" key="3">
    <source>
        <dbReference type="Proteomes" id="UP000759537"/>
    </source>
</evidence>
<protein>
    <submittedName>
        <fullName evidence="2">Uncharacterized protein</fullName>
    </submittedName>
</protein>
<feature type="region of interest" description="Disordered" evidence="1">
    <location>
        <begin position="1"/>
        <end position="39"/>
    </location>
</feature>
<dbReference type="EMBL" id="WHVB01000015">
    <property type="protein sequence ID" value="KAF8476357.1"/>
    <property type="molecule type" value="Genomic_DNA"/>
</dbReference>
<feature type="region of interest" description="Disordered" evidence="1">
    <location>
        <begin position="61"/>
        <end position="161"/>
    </location>
</feature>
<name>A0A9P5MRQ8_9AGAM</name>